<dbReference type="RefSeq" id="WP_066048755.1">
    <property type="nucleotide sequence ID" value="NZ_CP014223.1"/>
</dbReference>
<dbReference type="Pfam" id="PF04883">
    <property type="entry name" value="HK97-gp10_like"/>
    <property type="match status" value="1"/>
</dbReference>
<evidence type="ECO:0000313" key="3">
    <source>
        <dbReference type="Proteomes" id="UP000068026"/>
    </source>
</evidence>
<dbReference type="Proteomes" id="UP000184204">
    <property type="component" value="Unassembled WGS sequence"/>
</dbReference>
<protein>
    <submittedName>
        <fullName evidence="2">Bacteriophage HK97-gp10, putative tail-component</fullName>
    </submittedName>
</protein>
<reference evidence="3" key="2">
    <citation type="submission" date="2016-01" db="EMBL/GenBank/DDBJ databases">
        <authorList>
            <person name="Poehlein A."/>
            <person name="Schlien K."/>
            <person name="Gottschalk G."/>
            <person name="Buckel W."/>
            <person name="Daniel R."/>
        </authorList>
    </citation>
    <scope>NUCLEOTIDE SEQUENCE [LARGE SCALE GENOMIC DNA]</scope>
    <source>
        <strain evidence="3">X2</strain>
    </source>
</reference>
<proteinExistence type="predicted"/>
<sequence length="138" mass="15157">MNEISLNIKKLIAETIPNSVMAALEGACQGIENKAVDNCPSDDGTLRGSITHRVEQSDRTFTGYIGSNAEYAPYVHEGTGLYAKDGKGRRNVPWVYRDAEGNFHSTKGQDPNPFLQKAVDESMDDILREFEGCLDDGT</sequence>
<dbReference type="InterPro" id="IPR010064">
    <property type="entry name" value="HK97-gp10_tail"/>
</dbReference>
<dbReference type="EMBL" id="CP014223">
    <property type="protein sequence ID" value="AMJ40696.1"/>
    <property type="molecule type" value="Genomic_DNA"/>
</dbReference>
<dbReference type="Proteomes" id="UP000068026">
    <property type="component" value="Chromosome"/>
</dbReference>
<evidence type="ECO:0000313" key="1">
    <source>
        <dbReference type="EMBL" id="AMJ40696.1"/>
    </source>
</evidence>
<reference evidence="2" key="3">
    <citation type="submission" date="2016-11" db="EMBL/GenBank/DDBJ databases">
        <authorList>
            <person name="Varghese N."/>
            <person name="Submissions S."/>
        </authorList>
    </citation>
    <scope>NUCLEOTIDE SEQUENCE</scope>
    <source>
        <strain evidence="2">DSM 1682</strain>
    </source>
</reference>
<keyword evidence="3" id="KW-1185">Reference proteome</keyword>
<name>A0A0X1U6W7_ANAPI</name>
<dbReference type="EMBL" id="FQUA01000010">
    <property type="protein sequence ID" value="SHE89939.1"/>
    <property type="molecule type" value="Genomic_DNA"/>
</dbReference>
<gene>
    <name evidence="1" type="ORF">CPRO_11010</name>
    <name evidence="2" type="ORF">SAMN02745151_02128</name>
</gene>
<dbReference type="KEGG" id="cpro:CPRO_11010"/>
<evidence type="ECO:0000313" key="4">
    <source>
        <dbReference type="Proteomes" id="UP000184204"/>
    </source>
</evidence>
<organism evidence="2 4">
    <name type="scientific">Anaerotignum propionicum DSM 1682</name>
    <dbReference type="NCBI Taxonomy" id="991789"/>
    <lineage>
        <taxon>Bacteria</taxon>
        <taxon>Bacillati</taxon>
        <taxon>Bacillota</taxon>
        <taxon>Clostridia</taxon>
        <taxon>Lachnospirales</taxon>
        <taxon>Anaerotignaceae</taxon>
        <taxon>Anaerotignum</taxon>
    </lineage>
</organism>
<dbReference type="AlphaFoldDB" id="A0A0X1U6W7"/>
<accession>A0A0X1U6W7</accession>
<reference evidence="4" key="4">
    <citation type="submission" date="2016-11" db="EMBL/GenBank/DDBJ databases">
        <authorList>
            <person name="Jaros S."/>
            <person name="Januszkiewicz K."/>
            <person name="Wedrychowicz H."/>
        </authorList>
    </citation>
    <scope>NUCLEOTIDE SEQUENCE [LARGE SCALE GENOMIC DNA]</scope>
    <source>
        <strain evidence="4">DSM 1682</strain>
    </source>
</reference>
<evidence type="ECO:0000313" key="2">
    <source>
        <dbReference type="EMBL" id="SHE89939.1"/>
    </source>
</evidence>
<reference evidence="1 3" key="1">
    <citation type="journal article" date="2016" name="Genome Announc.">
        <title>Complete Genome Sequence of the Amino Acid-Fermenting Clostridium propionicum X2 (DSM 1682).</title>
        <authorList>
            <person name="Poehlein A."/>
            <person name="Schlien K."/>
            <person name="Chowdhury N.P."/>
            <person name="Gottschalk G."/>
            <person name="Buckel W."/>
            <person name="Daniel R."/>
        </authorList>
    </citation>
    <scope>NUCLEOTIDE SEQUENCE [LARGE SCALE GENOMIC DNA]</scope>
    <source>
        <strain evidence="1 3">X2</strain>
    </source>
</reference>
<dbReference type="OrthoDB" id="4457835at2"/>